<feature type="non-terminal residue" evidence="2">
    <location>
        <position position="118"/>
    </location>
</feature>
<accession>A0ABN8J4R3</accession>
<protein>
    <submittedName>
        <fullName evidence="2">Uncharacterized protein</fullName>
    </submittedName>
</protein>
<gene>
    <name evidence="2" type="ORF">IPOD504_LOCUS15921</name>
</gene>
<feature type="region of interest" description="Disordered" evidence="1">
    <location>
        <begin position="76"/>
        <end position="118"/>
    </location>
</feature>
<evidence type="ECO:0000313" key="3">
    <source>
        <dbReference type="Proteomes" id="UP000837857"/>
    </source>
</evidence>
<evidence type="ECO:0000256" key="1">
    <source>
        <dbReference type="SAM" id="MobiDB-lite"/>
    </source>
</evidence>
<name>A0ABN8J4R3_9NEOP</name>
<evidence type="ECO:0000313" key="2">
    <source>
        <dbReference type="EMBL" id="CAH2074100.1"/>
    </source>
</evidence>
<reference evidence="2" key="1">
    <citation type="submission" date="2022-03" db="EMBL/GenBank/DDBJ databases">
        <authorList>
            <person name="Martin H S."/>
        </authorList>
    </citation>
    <scope>NUCLEOTIDE SEQUENCE</scope>
</reference>
<dbReference type="Proteomes" id="UP000837857">
    <property type="component" value="Chromosome 7"/>
</dbReference>
<keyword evidence="3" id="KW-1185">Reference proteome</keyword>
<proteinExistence type="predicted"/>
<dbReference type="EMBL" id="OW152819">
    <property type="protein sequence ID" value="CAH2074100.1"/>
    <property type="molecule type" value="Genomic_DNA"/>
</dbReference>
<feature type="compositionally biased region" description="Basic and acidic residues" evidence="1">
    <location>
        <begin position="88"/>
        <end position="102"/>
    </location>
</feature>
<organism evidence="2 3">
    <name type="scientific">Iphiclides podalirius</name>
    <name type="common">scarce swallowtail</name>
    <dbReference type="NCBI Taxonomy" id="110791"/>
    <lineage>
        <taxon>Eukaryota</taxon>
        <taxon>Metazoa</taxon>
        <taxon>Ecdysozoa</taxon>
        <taxon>Arthropoda</taxon>
        <taxon>Hexapoda</taxon>
        <taxon>Insecta</taxon>
        <taxon>Pterygota</taxon>
        <taxon>Neoptera</taxon>
        <taxon>Endopterygota</taxon>
        <taxon>Lepidoptera</taxon>
        <taxon>Glossata</taxon>
        <taxon>Ditrysia</taxon>
        <taxon>Papilionoidea</taxon>
        <taxon>Papilionidae</taxon>
        <taxon>Papilioninae</taxon>
        <taxon>Iphiclides</taxon>
    </lineage>
</organism>
<sequence>MCVYKWDISYKWDATHAGRLAAHGDWLIDQSNDLEIYNWSWRRSPERSGHRRAIRPPNTAVPAAWCYIERTHHYRRPNKHRRANKTSSQREKLQRKFRRDASATEIDDTGRTTASGAS</sequence>